<dbReference type="Proteomes" id="UP000245048">
    <property type="component" value="Unassembled WGS sequence"/>
</dbReference>
<dbReference type="GO" id="GO:0016020">
    <property type="term" value="C:membrane"/>
    <property type="evidence" value="ECO:0007669"/>
    <property type="project" value="InterPro"/>
</dbReference>
<feature type="domain" description="Porin" evidence="2">
    <location>
        <begin position="14"/>
        <end position="400"/>
    </location>
</feature>
<dbReference type="InterPro" id="IPR023614">
    <property type="entry name" value="Porin_dom_sf"/>
</dbReference>
<organism evidence="3 4">
    <name type="scientific">Teichococcus aestuarii</name>
    <dbReference type="NCBI Taxonomy" id="568898"/>
    <lineage>
        <taxon>Bacteria</taxon>
        <taxon>Pseudomonadati</taxon>
        <taxon>Pseudomonadota</taxon>
        <taxon>Alphaproteobacteria</taxon>
        <taxon>Acetobacterales</taxon>
        <taxon>Roseomonadaceae</taxon>
        <taxon>Roseomonas</taxon>
    </lineage>
</organism>
<feature type="signal peptide" evidence="1">
    <location>
        <begin position="1"/>
        <end position="24"/>
    </location>
</feature>
<keyword evidence="1" id="KW-0732">Signal</keyword>
<accession>A0A2U1V8N7</accession>
<sequence>MRKILLGTTAVVGAVVMASTGAMAQGADPFRAAGPAMTSHRDLEVRLGGFFRFYYSNTDQDYLNNGTGTGAGRTGFNQGKSDFQEETEIHIVANGKAANGLRYGVAVEIQNDSVRQATSGTNSKTSLDLDEVWGYVAGSFGQLRMGDEDNVWGLMSVGQIANFATGGLDGDFYDSLSGNSPALSQPSDAGDNTKIIYMSPQFAGFDFGASFAFNTGEGPLSGCTTGNASCDRLASIETFGSSTARRRNEVVAALRYRGSFAGVGLGASAAYIGADAVKNTNGFGVDRINVGALGLQLSAYGFLVGGQYLFGDAGLGFATPRLKLVNDDRRYEAFNVGASYTLGQITVGAQYGETRSAGAQSVNTAGLANTGGRTDKGLSVGGTYRISPGIEYIAEYTTYKIEEAGVNFATGGRGTANNSVDGQVFLTGFRFAF</sequence>
<protein>
    <recommendedName>
        <fullName evidence="2">Porin domain-containing protein</fullName>
    </recommendedName>
</protein>
<proteinExistence type="predicted"/>
<name>A0A2U1V8N7_9PROT</name>
<dbReference type="GO" id="GO:0015288">
    <property type="term" value="F:porin activity"/>
    <property type="evidence" value="ECO:0007669"/>
    <property type="project" value="InterPro"/>
</dbReference>
<evidence type="ECO:0000259" key="2">
    <source>
        <dbReference type="Pfam" id="PF13609"/>
    </source>
</evidence>
<feature type="chain" id="PRO_5015531944" description="Porin domain-containing protein" evidence="1">
    <location>
        <begin position="25"/>
        <end position="433"/>
    </location>
</feature>
<gene>
    <name evidence="3" type="ORF">CR165_04855</name>
</gene>
<dbReference type="InterPro" id="IPR033900">
    <property type="entry name" value="Gram_neg_porin_domain"/>
</dbReference>
<dbReference type="Pfam" id="PF13609">
    <property type="entry name" value="Porin_4"/>
    <property type="match status" value="1"/>
</dbReference>
<dbReference type="Gene3D" id="2.40.160.10">
    <property type="entry name" value="Porin"/>
    <property type="match status" value="1"/>
</dbReference>
<keyword evidence="4" id="KW-1185">Reference proteome</keyword>
<dbReference type="SUPFAM" id="SSF56935">
    <property type="entry name" value="Porins"/>
    <property type="match status" value="1"/>
</dbReference>
<dbReference type="OrthoDB" id="6758483at2"/>
<evidence type="ECO:0000313" key="4">
    <source>
        <dbReference type="Proteomes" id="UP000245048"/>
    </source>
</evidence>
<dbReference type="AlphaFoldDB" id="A0A2U1V8N7"/>
<comment type="caution">
    <text evidence="3">The sequence shown here is derived from an EMBL/GenBank/DDBJ whole genome shotgun (WGS) entry which is preliminary data.</text>
</comment>
<reference evidence="4" key="1">
    <citation type="submission" date="2017-10" db="EMBL/GenBank/DDBJ databases">
        <authorList>
            <person name="Toshchakov S.V."/>
            <person name="Goeva M.A."/>
        </authorList>
    </citation>
    <scope>NUCLEOTIDE SEQUENCE [LARGE SCALE GENOMIC DNA]</scope>
    <source>
        <strain evidence="4">JR1/69-1-13</strain>
    </source>
</reference>
<dbReference type="EMBL" id="PDOA01000002">
    <property type="protein sequence ID" value="PWC30185.1"/>
    <property type="molecule type" value="Genomic_DNA"/>
</dbReference>
<evidence type="ECO:0000313" key="3">
    <source>
        <dbReference type="EMBL" id="PWC30185.1"/>
    </source>
</evidence>
<dbReference type="RefSeq" id="WP_109515820.1">
    <property type="nucleotide sequence ID" value="NZ_JBHSCH010000054.1"/>
</dbReference>
<evidence type="ECO:0000256" key="1">
    <source>
        <dbReference type="SAM" id="SignalP"/>
    </source>
</evidence>